<dbReference type="InterPro" id="IPR004481">
    <property type="entry name" value="K/Na/Ca-exchanger"/>
</dbReference>
<feature type="transmembrane region" description="Helical" evidence="5">
    <location>
        <begin position="264"/>
        <end position="281"/>
    </location>
</feature>
<feature type="transmembrane region" description="Helical" evidence="5">
    <location>
        <begin position="168"/>
        <end position="189"/>
    </location>
</feature>
<accession>A0ABX5FBS4</accession>
<dbReference type="PANTHER" id="PTHR10846:SF8">
    <property type="entry name" value="INNER MEMBRANE PROTEIN YRBG"/>
    <property type="match status" value="1"/>
</dbReference>
<feature type="transmembrane region" description="Helical" evidence="5">
    <location>
        <begin position="201"/>
        <end position="225"/>
    </location>
</feature>
<dbReference type="NCBIfam" id="TIGR00367">
    <property type="entry name" value="calcium/sodium antiporter"/>
    <property type="match status" value="1"/>
</dbReference>
<feature type="transmembrane region" description="Helical" evidence="5">
    <location>
        <begin position="40"/>
        <end position="63"/>
    </location>
</feature>
<dbReference type="RefSeq" id="WP_106219564.1">
    <property type="nucleotide sequence ID" value="NZ_PVWP01000001.1"/>
</dbReference>
<dbReference type="PANTHER" id="PTHR10846">
    <property type="entry name" value="SODIUM/POTASSIUM/CALCIUM EXCHANGER"/>
    <property type="match status" value="1"/>
</dbReference>
<dbReference type="InterPro" id="IPR004837">
    <property type="entry name" value="NaCa_Exmemb"/>
</dbReference>
<evidence type="ECO:0000256" key="5">
    <source>
        <dbReference type="SAM" id="Phobius"/>
    </source>
</evidence>
<reference evidence="7 8" key="1">
    <citation type="submission" date="2018-02" db="EMBL/GenBank/DDBJ databases">
        <authorList>
            <person name="Moore K."/>
            <person name="Momper L."/>
        </authorList>
    </citation>
    <scope>NUCLEOTIDE SEQUENCE [LARGE SCALE GENOMIC DNA]</scope>
    <source>
        <strain evidence="7 8">CCALA 015</strain>
    </source>
</reference>
<feature type="transmembrane region" description="Helical" evidence="5">
    <location>
        <begin position="6"/>
        <end position="28"/>
    </location>
</feature>
<keyword evidence="2 5" id="KW-0812">Transmembrane</keyword>
<organism evidence="7 8">
    <name type="scientific">Aphanothece cf. minutissima CCALA 015</name>
    <dbReference type="NCBI Taxonomy" id="2107695"/>
    <lineage>
        <taxon>Bacteria</taxon>
        <taxon>Bacillati</taxon>
        <taxon>Cyanobacteriota</taxon>
        <taxon>Cyanophyceae</taxon>
        <taxon>Oscillatoriophycideae</taxon>
        <taxon>Chroococcales</taxon>
        <taxon>Aphanothecaceae</taxon>
        <taxon>Aphanothece</taxon>
    </lineage>
</organism>
<evidence type="ECO:0000313" key="8">
    <source>
        <dbReference type="Proteomes" id="UP000238218"/>
    </source>
</evidence>
<keyword evidence="3 5" id="KW-1133">Transmembrane helix</keyword>
<dbReference type="Proteomes" id="UP000238218">
    <property type="component" value="Unassembled WGS sequence"/>
</dbReference>
<feature type="transmembrane region" description="Helical" evidence="5">
    <location>
        <begin position="237"/>
        <end position="258"/>
    </location>
</feature>
<dbReference type="EMBL" id="PVWP01000001">
    <property type="protein sequence ID" value="PSB39369.1"/>
    <property type="molecule type" value="Genomic_DNA"/>
</dbReference>
<evidence type="ECO:0000259" key="6">
    <source>
        <dbReference type="Pfam" id="PF01699"/>
    </source>
</evidence>
<keyword evidence="4 5" id="KW-0472">Membrane</keyword>
<evidence type="ECO:0000256" key="1">
    <source>
        <dbReference type="ARBA" id="ARBA00004141"/>
    </source>
</evidence>
<feature type="transmembrane region" description="Helical" evidence="5">
    <location>
        <begin position="131"/>
        <end position="148"/>
    </location>
</feature>
<dbReference type="Pfam" id="PF01699">
    <property type="entry name" value="Na_Ca_ex"/>
    <property type="match status" value="2"/>
</dbReference>
<evidence type="ECO:0000256" key="3">
    <source>
        <dbReference type="ARBA" id="ARBA00022989"/>
    </source>
</evidence>
<comment type="subcellular location">
    <subcellularLocation>
        <location evidence="1">Membrane</location>
        <topology evidence="1">Multi-pass membrane protein</topology>
    </subcellularLocation>
</comment>
<gene>
    <name evidence="7" type="ORF">C7B81_01615</name>
</gene>
<feature type="domain" description="Sodium/calcium exchanger membrane region" evidence="6">
    <location>
        <begin position="168"/>
        <end position="306"/>
    </location>
</feature>
<keyword evidence="8" id="KW-1185">Reference proteome</keyword>
<evidence type="ECO:0000313" key="7">
    <source>
        <dbReference type="EMBL" id="PSB39369.1"/>
    </source>
</evidence>
<name>A0ABX5FBS4_9CHRO</name>
<feature type="transmembrane region" description="Helical" evidence="5">
    <location>
        <begin position="75"/>
        <end position="94"/>
    </location>
</feature>
<sequence length="314" mass="32331">MATADLVFLGSGVLAAGVGGELFVRGAVGLAHWARLSPGIVGATVAAFATSSPELSVATMAALEGKPQIALGDALGSNVVNVALILGLTVAISGQRMPAESARRDLPVALAGPLLTGLLLLDGTLSRLDGVLLLVVFLLWMTGVVQEVRRQRSVAEVLRGERRGWPAVLFCGVGLGLLLVAGRLVVLGARGLAQSFGIDAFLVGATLVAIGTSMPELATSLIAAWRGQAEVGLGTILGSNIFNGLWVVGVAATITPIAVPLQEVQLVLGFGLAALFLLILPKGSDLLQRWRGWLLLTLYGVYVLAIVRGRGLIG</sequence>
<dbReference type="Gene3D" id="1.20.1420.30">
    <property type="entry name" value="NCX, central ion-binding region"/>
    <property type="match status" value="1"/>
</dbReference>
<reference evidence="7 8" key="2">
    <citation type="submission" date="2018-03" db="EMBL/GenBank/DDBJ databases">
        <title>The ancient ancestry and fast evolution of plastids.</title>
        <authorList>
            <person name="Moore K.R."/>
            <person name="Magnabosco C."/>
            <person name="Momper L."/>
            <person name="Gold D.A."/>
            <person name="Bosak T."/>
            <person name="Fournier G.P."/>
        </authorList>
    </citation>
    <scope>NUCLEOTIDE SEQUENCE [LARGE SCALE GENOMIC DNA]</scope>
    <source>
        <strain evidence="7 8">CCALA 015</strain>
    </source>
</reference>
<evidence type="ECO:0000256" key="4">
    <source>
        <dbReference type="ARBA" id="ARBA00023136"/>
    </source>
</evidence>
<protein>
    <submittedName>
        <fullName evidence="7">Sodium:calcium antiporter</fullName>
    </submittedName>
</protein>
<dbReference type="InterPro" id="IPR044880">
    <property type="entry name" value="NCX_ion-bd_dom_sf"/>
</dbReference>
<proteinExistence type="predicted"/>
<evidence type="ECO:0000256" key="2">
    <source>
        <dbReference type="ARBA" id="ARBA00022692"/>
    </source>
</evidence>
<comment type="caution">
    <text evidence="7">The sequence shown here is derived from an EMBL/GenBank/DDBJ whole genome shotgun (WGS) entry which is preliminary data.</text>
</comment>
<feature type="domain" description="Sodium/calcium exchanger membrane region" evidence="6">
    <location>
        <begin position="7"/>
        <end position="142"/>
    </location>
</feature>
<feature type="transmembrane region" description="Helical" evidence="5">
    <location>
        <begin position="293"/>
        <end position="313"/>
    </location>
</feature>